<gene>
    <name evidence="4" type="ORF">A4R43_06850</name>
</gene>
<dbReference type="PANTHER" id="PTHR33495">
    <property type="entry name" value="ANTI-SIGMA FACTOR ANTAGONIST TM_1081-RELATED-RELATED"/>
    <property type="match status" value="1"/>
</dbReference>
<dbReference type="RefSeq" id="WP_113691556.1">
    <property type="nucleotide sequence ID" value="NZ_CP015163.1"/>
</dbReference>
<feature type="domain" description="STAS" evidence="3">
    <location>
        <begin position="12"/>
        <end position="112"/>
    </location>
</feature>
<dbReference type="AlphaFoldDB" id="A0A344L2L0"/>
<dbReference type="OrthoDB" id="5194587at2"/>
<protein>
    <recommendedName>
        <fullName evidence="2">Anti-sigma factor antagonist</fullName>
    </recommendedName>
</protein>
<dbReference type="CDD" id="cd07043">
    <property type="entry name" value="STAS_anti-anti-sigma_factors"/>
    <property type="match status" value="1"/>
</dbReference>
<organism evidence="4 5">
    <name type="scientific">Amycolatopsis albispora</name>
    <dbReference type="NCBI Taxonomy" id="1804986"/>
    <lineage>
        <taxon>Bacteria</taxon>
        <taxon>Bacillati</taxon>
        <taxon>Actinomycetota</taxon>
        <taxon>Actinomycetes</taxon>
        <taxon>Pseudonocardiales</taxon>
        <taxon>Pseudonocardiaceae</taxon>
        <taxon>Amycolatopsis</taxon>
    </lineage>
</organism>
<evidence type="ECO:0000256" key="1">
    <source>
        <dbReference type="ARBA" id="ARBA00009013"/>
    </source>
</evidence>
<sequence length="118" mass="11769">MAWSAVPEVHGGVGILTLTGELDLAVADELARVLDDALERAGAGLVVDLIGVAFLDSSCLQVLLSAAARARAAGRGFGLVAVSPAVVRPITVLALGEVLPVSASVNDAVARVRADGGS</sequence>
<dbReference type="Pfam" id="PF13466">
    <property type="entry name" value="STAS_2"/>
    <property type="match status" value="1"/>
</dbReference>
<dbReference type="EMBL" id="CP015163">
    <property type="protein sequence ID" value="AXB42284.1"/>
    <property type="molecule type" value="Genomic_DNA"/>
</dbReference>
<comment type="similarity">
    <text evidence="1 2">Belongs to the anti-sigma-factor antagonist family.</text>
</comment>
<evidence type="ECO:0000259" key="3">
    <source>
        <dbReference type="PROSITE" id="PS50801"/>
    </source>
</evidence>
<dbReference type="Gene3D" id="3.30.750.24">
    <property type="entry name" value="STAS domain"/>
    <property type="match status" value="1"/>
</dbReference>
<accession>A0A344L2L0</accession>
<dbReference type="PANTHER" id="PTHR33495:SF2">
    <property type="entry name" value="ANTI-SIGMA FACTOR ANTAGONIST TM_1081-RELATED"/>
    <property type="match status" value="1"/>
</dbReference>
<dbReference type="InterPro" id="IPR036513">
    <property type="entry name" value="STAS_dom_sf"/>
</dbReference>
<proteinExistence type="inferred from homology"/>
<evidence type="ECO:0000313" key="4">
    <source>
        <dbReference type="EMBL" id="AXB42284.1"/>
    </source>
</evidence>
<dbReference type="Proteomes" id="UP000250434">
    <property type="component" value="Chromosome"/>
</dbReference>
<dbReference type="PROSITE" id="PS50801">
    <property type="entry name" value="STAS"/>
    <property type="match status" value="1"/>
</dbReference>
<dbReference type="InterPro" id="IPR003658">
    <property type="entry name" value="Anti-sigma_ant"/>
</dbReference>
<evidence type="ECO:0000313" key="5">
    <source>
        <dbReference type="Proteomes" id="UP000250434"/>
    </source>
</evidence>
<dbReference type="NCBIfam" id="TIGR00377">
    <property type="entry name" value="ant_ant_sig"/>
    <property type="match status" value="1"/>
</dbReference>
<dbReference type="SUPFAM" id="SSF52091">
    <property type="entry name" value="SpoIIaa-like"/>
    <property type="match status" value="1"/>
</dbReference>
<dbReference type="KEGG" id="aab:A4R43_06850"/>
<evidence type="ECO:0000256" key="2">
    <source>
        <dbReference type="RuleBase" id="RU003749"/>
    </source>
</evidence>
<dbReference type="InterPro" id="IPR058548">
    <property type="entry name" value="MlaB-like_STAS"/>
</dbReference>
<reference evidence="4 5" key="1">
    <citation type="submission" date="2016-04" db="EMBL/GenBank/DDBJ databases">
        <title>Complete genome sequence and analysis of deep-sea sediment isolate, Amycolatopsis sp. WP1.</title>
        <authorList>
            <person name="Wang H."/>
            <person name="Chen S."/>
            <person name="Wu Q."/>
        </authorList>
    </citation>
    <scope>NUCLEOTIDE SEQUENCE [LARGE SCALE GENOMIC DNA]</scope>
    <source>
        <strain evidence="4 5">WP1</strain>
    </source>
</reference>
<dbReference type="InterPro" id="IPR002645">
    <property type="entry name" value="STAS_dom"/>
</dbReference>
<keyword evidence="5" id="KW-1185">Reference proteome</keyword>
<dbReference type="GO" id="GO:0043856">
    <property type="term" value="F:anti-sigma factor antagonist activity"/>
    <property type="evidence" value="ECO:0007669"/>
    <property type="project" value="InterPro"/>
</dbReference>
<name>A0A344L2L0_9PSEU</name>